<dbReference type="AlphaFoldDB" id="A0A1U9Z3Q5"/>
<gene>
    <name evidence="9" type="primary">tdiR_1</name>
    <name evidence="9" type="ORF">Mame_02909</name>
</gene>
<dbReference type="InterPro" id="IPR000792">
    <property type="entry name" value="Tscrpt_reg_LuxR_C"/>
</dbReference>
<dbReference type="RefSeq" id="WP_018063223.1">
    <property type="nucleotide sequence ID" value="NZ_AQWH01000002.1"/>
</dbReference>
<dbReference type="PANTHER" id="PTHR44688">
    <property type="entry name" value="DNA-BINDING TRANSCRIPTIONAL ACTIVATOR DEVR_DOSR"/>
    <property type="match status" value="1"/>
</dbReference>
<evidence type="ECO:0000256" key="1">
    <source>
        <dbReference type="ARBA" id="ARBA00022553"/>
    </source>
</evidence>
<dbReference type="eggNOG" id="COG4566">
    <property type="taxonomic scope" value="Bacteria"/>
</dbReference>
<dbReference type="GO" id="GO:0006355">
    <property type="term" value="P:regulation of DNA-templated transcription"/>
    <property type="evidence" value="ECO:0007669"/>
    <property type="project" value="InterPro"/>
</dbReference>
<dbReference type="SMART" id="SM00421">
    <property type="entry name" value="HTH_LUXR"/>
    <property type="match status" value="1"/>
</dbReference>
<dbReference type="SMART" id="SM00448">
    <property type="entry name" value="REC"/>
    <property type="match status" value="1"/>
</dbReference>
<feature type="modified residue" description="4-aspartylphosphate" evidence="6">
    <location>
        <position position="63"/>
    </location>
</feature>
<dbReference type="PANTHER" id="PTHR44688:SF16">
    <property type="entry name" value="DNA-BINDING TRANSCRIPTIONAL ACTIVATOR DEVR_DOSR"/>
    <property type="match status" value="1"/>
</dbReference>
<evidence type="ECO:0000259" key="8">
    <source>
        <dbReference type="PROSITE" id="PS50110"/>
    </source>
</evidence>
<dbReference type="CDD" id="cd06170">
    <property type="entry name" value="LuxR_C_like"/>
    <property type="match status" value="1"/>
</dbReference>
<keyword evidence="10" id="KW-1185">Reference proteome</keyword>
<evidence type="ECO:0000313" key="10">
    <source>
        <dbReference type="Proteomes" id="UP000191135"/>
    </source>
</evidence>
<accession>A0A1U9Z3Q5</accession>
<dbReference type="InterPro" id="IPR011006">
    <property type="entry name" value="CheY-like_superfamily"/>
</dbReference>
<keyword evidence="5" id="KW-0804">Transcription</keyword>
<dbReference type="PROSITE" id="PS50110">
    <property type="entry name" value="RESPONSE_REGULATORY"/>
    <property type="match status" value="1"/>
</dbReference>
<dbReference type="KEGG" id="mmed:Mame_02909"/>
<dbReference type="Gene3D" id="1.10.10.10">
    <property type="entry name" value="Winged helix-like DNA-binding domain superfamily/Winged helix DNA-binding domain"/>
    <property type="match status" value="1"/>
</dbReference>
<dbReference type="OrthoDB" id="9782655at2"/>
<evidence type="ECO:0000256" key="5">
    <source>
        <dbReference type="ARBA" id="ARBA00023163"/>
    </source>
</evidence>
<dbReference type="GO" id="GO:0000160">
    <property type="term" value="P:phosphorelay signal transduction system"/>
    <property type="evidence" value="ECO:0007669"/>
    <property type="project" value="UniProtKB-KW"/>
</dbReference>
<name>A0A1U9Z3Q5_9HYPH</name>
<dbReference type="Gene3D" id="3.40.50.2300">
    <property type="match status" value="1"/>
</dbReference>
<protein>
    <submittedName>
        <fullName evidence="9">Transcriptional regulatory protein TdiR</fullName>
    </submittedName>
</protein>
<dbReference type="CDD" id="cd17537">
    <property type="entry name" value="REC_FixJ"/>
    <property type="match status" value="1"/>
</dbReference>
<dbReference type="Pfam" id="PF00196">
    <property type="entry name" value="GerE"/>
    <property type="match status" value="1"/>
</dbReference>
<feature type="domain" description="Response regulatory" evidence="8">
    <location>
        <begin position="15"/>
        <end position="128"/>
    </location>
</feature>
<keyword evidence="3" id="KW-0805">Transcription regulation</keyword>
<dbReference type="Proteomes" id="UP000191135">
    <property type="component" value="Chromosome"/>
</dbReference>
<keyword evidence="4" id="KW-0238">DNA-binding</keyword>
<proteinExistence type="predicted"/>
<reference evidence="9 10" key="1">
    <citation type="submission" date="2017-03" db="EMBL/GenBank/DDBJ databases">
        <title>Foreign affairs: Plasmid Transfer between Roseobacters and Rhizobia.</title>
        <authorList>
            <person name="Bartling P."/>
            <person name="Bunk B."/>
            <person name="Overmann J."/>
            <person name="Brinkmann H."/>
            <person name="Petersen J."/>
        </authorList>
    </citation>
    <scope>NUCLEOTIDE SEQUENCE [LARGE SCALE GENOMIC DNA]</scope>
    <source>
        <strain evidence="9 10">MACL11</strain>
    </source>
</reference>
<dbReference type="InterPro" id="IPR036388">
    <property type="entry name" value="WH-like_DNA-bd_sf"/>
</dbReference>
<dbReference type="FunFam" id="3.40.50.2300:FF:000018">
    <property type="entry name" value="DNA-binding transcriptional regulator NtrC"/>
    <property type="match status" value="1"/>
</dbReference>
<evidence type="ECO:0000256" key="6">
    <source>
        <dbReference type="PROSITE-ProRule" id="PRU00169"/>
    </source>
</evidence>
<evidence type="ECO:0000256" key="2">
    <source>
        <dbReference type="ARBA" id="ARBA00023012"/>
    </source>
</evidence>
<evidence type="ECO:0000256" key="4">
    <source>
        <dbReference type="ARBA" id="ARBA00023125"/>
    </source>
</evidence>
<dbReference type="PROSITE" id="PS50043">
    <property type="entry name" value="HTH_LUXR_2"/>
    <property type="match status" value="1"/>
</dbReference>
<dbReference type="PROSITE" id="PS00622">
    <property type="entry name" value="HTH_LUXR_1"/>
    <property type="match status" value="1"/>
</dbReference>
<dbReference type="SUPFAM" id="SSF52172">
    <property type="entry name" value="CheY-like"/>
    <property type="match status" value="1"/>
</dbReference>
<dbReference type="InterPro" id="IPR001789">
    <property type="entry name" value="Sig_transdc_resp-reg_receiver"/>
</dbReference>
<keyword evidence="2" id="KW-0902">Two-component regulatory system</keyword>
<keyword evidence="1 6" id="KW-0597">Phosphoprotein</keyword>
<dbReference type="PRINTS" id="PR00038">
    <property type="entry name" value="HTHLUXR"/>
</dbReference>
<dbReference type="EMBL" id="CP020330">
    <property type="protein sequence ID" value="AQZ52232.1"/>
    <property type="molecule type" value="Genomic_DNA"/>
</dbReference>
<organism evidence="9 10">
    <name type="scientific">Martelella mediterranea DSM 17316</name>
    <dbReference type="NCBI Taxonomy" id="1122214"/>
    <lineage>
        <taxon>Bacteria</taxon>
        <taxon>Pseudomonadati</taxon>
        <taxon>Pseudomonadota</taxon>
        <taxon>Alphaproteobacteria</taxon>
        <taxon>Hyphomicrobiales</taxon>
        <taxon>Aurantimonadaceae</taxon>
        <taxon>Martelella</taxon>
    </lineage>
</organism>
<evidence type="ECO:0000259" key="7">
    <source>
        <dbReference type="PROSITE" id="PS50043"/>
    </source>
</evidence>
<feature type="domain" description="HTH luxR-type" evidence="7">
    <location>
        <begin position="144"/>
        <end position="209"/>
    </location>
</feature>
<evidence type="ECO:0000313" key="9">
    <source>
        <dbReference type="EMBL" id="AQZ52232.1"/>
    </source>
</evidence>
<evidence type="ECO:0000256" key="3">
    <source>
        <dbReference type="ARBA" id="ARBA00023015"/>
    </source>
</evidence>
<dbReference type="Pfam" id="PF00072">
    <property type="entry name" value="Response_reg"/>
    <property type="match status" value="1"/>
</dbReference>
<sequence length="214" mass="23567">MKPSNIRAADPQTPIVYIVDDDISMRESLVDLLRSMSIDALAFESTEAFLENAGAGAGCILLDVRLPDLDGLELQQKLNASGNSMPIIFMTGYGDIPMTVRAMKAGASDFLTKPFDPSEILKAVNVALQRDSELRMEKGRHEEHTRLYQSLTPREREVMKLVVGGMMNKQIAHELGISEITVKMHRGSVMRKMDVRSLADLVRLGEALGLGKPA</sequence>
<dbReference type="STRING" id="1122214.Mame_02909"/>
<dbReference type="GO" id="GO:0003677">
    <property type="term" value="F:DNA binding"/>
    <property type="evidence" value="ECO:0007669"/>
    <property type="project" value="UniProtKB-KW"/>
</dbReference>